<dbReference type="InterPro" id="IPR036390">
    <property type="entry name" value="WH_DNA-bd_sf"/>
</dbReference>
<dbReference type="Gene3D" id="1.10.10.10">
    <property type="entry name" value="Winged helix-like DNA-binding domain superfamily/Winged helix DNA-binding domain"/>
    <property type="match status" value="1"/>
</dbReference>
<comment type="caution">
    <text evidence="1">The sequence shown here is derived from an EMBL/GenBank/DDBJ whole genome shotgun (WGS) entry which is preliminary data.</text>
</comment>
<dbReference type="RefSeq" id="WP_046368952.1">
    <property type="nucleotide sequence ID" value="NZ_BBWV01000002.1"/>
</dbReference>
<dbReference type="GO" id="GO:0005829">
    <property type="term" value="C:cytosol"/>
    <property type="evidence" value="ECO:0007669"/>
    <property type="project" value="TreeGrafter"/>
</dbReference>
<name>A0A0E9MZI4_9BACT</name>
<dbReference type="PROSITE" id="PS51197">
    <property type="entry name" value="HTH_RRF2_2"/>
    <property type="match status" value="1"/>
</dbReference>
<dbReference type="GO" id="GO:0003700">
    <property type="term" value="F:DNA-binding transcription factor activity"/>
    <property type="evidence" value="ECO:0007669"/>
    <property type="project" value="TreeGrafter"/>
</dbReference>
<proteinExistence type="predicted"/>
<dbReference type="AlphaFoldDB" id="A0A0E9MZI4"/>
<dbReference type="OrthoDB" id="9808360at2"/>
<dbReference type="Pfam" id="PF02082">
    <property type="entry name" value="Rrf2"/>
    <property type="match status" value="1"/>
</dbReference>
<organism evidence="1 2">
    <name type="scientific">Flavihumibacter petaseus NBRC 106054</name>
    <dbReference type="NCBI Taxonomy" id="1220578"/>
    <lineage>
        <taxon>Bacteria</taxon>
        <taxon>Pseudomonadati</taxon>
        <taxon>Bacteroidota</taxon>
        <taxon>Chitinophagia</taxon>
        <taxon>Chitinophagales</taxon>
        <taxon>Chitinophagaceae</taxon>
        <taxon>Flavihumibacter</taxon>
    </lineage>
</organism>
<reference evidence="1 2" key="1">
    <citation type="submission" date="2015-04" db="EMBL/GenBank/DDBJ databases">
        <title>Whole genome shotgun sequence of Flavihumibacter petaseus NBRC 106054.</title>
        <authorList>
            <person name="Miyazawa S."/>
            <person name="Hosoyama A."/>
            <person name="Hashimoto M."/>
            <person name="Noguchi M."/>
            <person name="Tsuchikane K."/>
            <person name="Ohji S."/>
            <person name="Yamazoe A."/>
            <person name="Ichikawa N."/>
            <person name="Kimura A."/>
            <person name="Fujita N."/>
        </authorList>
    </citation>
    <scope>NUCLEOTIDE SEQUENCE [LARGE SCALE GENOMIC DNA]</scope>
    <source>
        <strain evidence="1 2">NBRC 106054</strain>
    </source>
</reference>
<dbReference type="STRING" id="1220578.FPE01S_02_01040"/>
<dbReference type="Proteomes" id="UP000033121">
    <property type="component" value="Unassembled WGS sequence"/>
</dbReference>
<dbReference type="InterPro" id="IPR000944">
    <property type="entry name" value="Tscrpt_reg_Rrf2"/>
</dbReference>
<dbReference type="NCBIfam" id="TIGR00738">
    <property type="entry name" value="rrf2_super"/>
    <property type="match status" value="1"/>
</dbReference>
<dbReference type="SUPFAM" id="SSF46785">
    <property type="entry name" value="Winged helix' DNA-binding domain"/>
    <property type="match status" value="1"/>
</dbReference>
<dbReference type="PANTHER" id="PTHR33221:SF15">
    <property type="entry name" value="HTH-TYPE TRANSCRIPTIONAL REGULATOR YWGB-RELATED"/>
    <property type="match status" value="1"/>
</dbReference>
<dbReference type="InterPro" id="IPR036388">
    <property type="entry name" value="WH-like_DNA-bd_sf"/>
</dbReference>
<dbReference type="PANTHER" id="PTHR33221">
    <property type="entry name" value="WINGED HELIX-TURN-HELIX TRANSCRIPTIONAL REGULATOR, RRF2 FAMILY"/>
    <property type="match status" value="1"/>
</dbReference>
<sequence>MFSKTAEYGIKAMLYVARKSKGDARAGVKEIAAAIDAPMPFTAKILQELSRMDLIRSLKGPNGGFYLEGRDFRISIGRIVQALDGDKLFTGCALGLSECSASRPCPLHHEFVKIRQDISDTLNRSRIGDCSAALEQELTFLKH</sequence>
<evidence type="ECO:0000313" key="2">
    <source>
        <dbReference type="Proteomes" id="UP000033121"/>
    </source>
</evidence>
<keyword evidence="2" id="KW-1185">Reference proteome</keyword>
<dbReference type="EMBL" id="BBWV01000002">
    <property type="protein sequence ID" value="GAO42999.1"/>
    <property type="molecule type" value="Genomic_DNA"/>
</dbReference>
<accession>A0A0E9MZI4</accession>
<evidence type="ECO:0000313" key="1">
    <source>
        <dbReference type="EMBL" id="GAO42999.1"/>
    </source>
</evidence>
<gene>
    <name evidence="1" type="ORF">FPE01S_02_01040</name>
</gene>
<protein>
    <submittedName>
        <fullName evidence="1">Putative Rrf2 family transcriptional regulator</fullName>
    </submittedName>
</protein>